<dbReference type="InterPro" id="IPR029032">
    <property type="entry name" value="AhpD-like"/>
</dbReference>
<dbReference type="PANTHER" id="PTHR34846:SF5">
    <property type="entry name" value="CARBOXYMUCONOLACTONE DECARBOXYLASE-LIKE DOMAIN-CONTAINING PROTEIN"/>
    <property type="match status" value="1"/>
</dbReference>
<dbReference type="Gene3D" id="1.20.1290.10">
    <property type="entry name" value="AhpD-like"/>
    <property type="match status" value="1"/>
</dbReference>
<dbReference type="Proteomes" id="UP000001937">
    <property type="component" value="Chromosome"/>
</dbReference>
<dbReference type="STRING" id="106370.Francci3_2040"/>
<dbReference type="HOGENOM" id="CLU_082760_6_1_11"/>
<keyword evidence="3" id="KW-1185">Reference proteome</keyword>
<organism evidence="2 3">
    <name type="scientific">Frankia casuarinae (strain DSM 45818 / CECT 9043 / HFP020203 / CcI3)</name>
    <dbReference type="NCBI Taxonomy" id="106370"/>
    <lineage>
        <taxon>Bacteria</taxon>
        <taxon>Bacillati</taxon>
        <taxon>Actinomycetota</taxon>
        <taxon>Actinomycetes</taxon>
        <taxon>Frankiales</taxon>
        <taxon>Frankiaceae</taxon>
        <taxon>Frankia</taxon>
    </lineage>
</organism>
<sequence length="168" mass="18406">MDSSWMFSTKDVNKIKARMDLRATAGDGLRALSALESYINASDISRGVLDLVRLRVSQINGCAFCVDLHAYDLKQAGESDERIWALAAWRDAPYYSEAERAALALAETATRLHDNPNGVMEPVWDLAAMYYPEGQLAVLVLAIASINAWNRINVANRQVAGAARHAGP</sequence>
<accession>Q2JBC8</accession>
<gene>
    <name evidence="2" type="ordered locus">Francci3_2040</name>
</gene>
<dbReference type="KEGG" id="fra:Francci3_2040"/>
<evidence type="ECO:0000259" key="1">
    <source>
        <dbReference type="Pfam" id="PF02627"/>
    </source>
</evidence>
<protein>
    <submittedName>
        <fullName evidence="2">Alkylhydroperoxidase</fullName>
    </submittedName>
</protein>
<dbReference type="PhylomeDB" id="Q2JBC8"/>
<dbReference type="GO" id="GO:0051920">
    <property type="term" value="F:peroxiredoxin activity"/>
    <property type="evidence" value="ECO:0007669"/>
    <property type="project" value="InterPro"/>
</dbReference>
<proteinExistence type="predicted"/>
<feature type="domain" description="Carboxymuconolactone decarboxylase-like" evidence="1">
    <location>
        <begin position="30"/>
        <end position="107"/>
    </location>
</feature>
<dbReference type="eggNOG" id="COG2128">
    <property type="taxonomic scope" value="Bacteria"/>
</dbReference>
<dbReference type="PANTHER" id="PTHR34846">
    <property type="entry name" value="4-CARBOXYMUCONOLACTONE DECARBOXYLASE FAMILY PROTEIN (AFU_ORTHOLOGUE AFUA_6G11590)"/>
    <property type="match status" value="1"/>
</dbReference>
<dbReference type="SUPFAM" id="SSF69118">
    <property type="entry name" value="AhpD-like"/>
    <property type="match status" value="1"/>
</dbReference>
<evidence type="ECO:0000313" key="2">
    <source>
        <dbReference type="EMBL" id="ABD11414.1"/>
    </source>
</evidence>
<dbReference type="Pfam" id="PF02627">
    <property type="entry name" value="CMD"/>
    <property type="match status" value="1"/>
</dbReference>
<dbReference type="AlphaFoldDB" id="Q2JBC8"/>
<dbReference type="InterPro" id="IPR004675">
    <property type="entry name" value="AhpD_core"/>
</dbReference>
<dbReference type="EMBL" id="CP000249">
    <property type="protein sequence ID" value="ABD11414.1"/>
    <property type="molecule type" value="Genomic_DNA"/>
</dbReference>
<dbReference type="NCBIfam" id="TIGR00778">
    <property type="entry name" value="ahpD_dom"/>
    <property type="match status" value="1"/>
</dbReference>
<reference evidence="2 3" key="1">
    <citation type="journal article" date="2007" name="Genome Res.">
        <title>Genome characteristics of facultatively symbiotic Frankia sp. strains reflect host range and host plant biogeography.</title>
        <authorList>
            <person name="Normand P."/>
            <person name="Lapierre P."/>
            <person name="Tisa L.S."/>
            <person name="Gogarten J.P."/>
            <person name="Alloisio N."/>
            <person name="Bagnarol E."/>
            <person name="Bassi C.A."/>
            <person name="Berry A.M."/>
            <person name="Bickhart D.M."/>
            <person name="Choisne N."/>
            <person name="Couloux A."/>
            <person name="Cournoyer B."/>
            <person name="Cruveiller S."/>
            <person name="Daubin V."/>
            <person name="Demange N."/>
            <person name="Francino M.P."/>
            <person name="Goltsman E."/>
            <person name="Huang Y."/>
            <person name="Kopp O.R."/>
            <person name="Labarre L."/>
            <person name="Lapidus A."/>
            <person name="Lavire C."/>
            <person name="Marechal J."/>
            <person name="Martinez M."/>
            <person name="Mastronunzio J.E."/>
            <person name="Mullin B.C."/>
            <person name="Niemann J."/>
            <person name="Pujic P."/>
            <person name="Rawnsley T."/>
            <person name="Rouy Z."/>
            <person name="Schenowitz C."/>
            <person name="Sellstedt A."/>
            <person name="Tavares F."/>
            <person name="Tomkins J.P."/>
            <person name="Vallenet D."/>
            <person name="Valverde C."/>
            <person name="Wall L.G."/>
            <person name="Wang Y."/>
            <person name="Medigue C."/>
            <person name="Benson D.R."/>
        </authorList>
    </citation>
    <scope>NUCLEOTIDE SEQUENCE [LARGE SCALE GENOMIC DNA]</scope>
    <source>
        <strain evidence="3">DSM 45818 / CECT 9043 / CcI3</strain>
    </source>
</reference>
<evidence type="ECO:0000313" key="3">
    <source>
        <dbReference type="Proteomes" id="UP000001937"/>
    </source>
</evidence>
<dbReference type="InterPro" id="IPR003779">
    <property type="entry name" value="CMD-like"/>
</dbReference>
<name>Q2JBC8_FRACC</name>